<dbReference type="EMBL" id="JACMSC010000004">
    <property type="protein sequence ID" value="KAG6526259.1"/>
    <property type="molecule type" value="Genomic_DNA"/>
</dbReference>
<feature type="compositionally biased region" description="Basic residues" evidence="1">
    <location>
        <begin position="314"/>
        <end position="326"/>
    </location>
</feature>
<dbReference type="AlphaFoldDB" id="A0A8J5LV17"/>
<dbReference type="Proteomes" id="UP000734854">
    <property type="component" value="Unassembled WGS sequence"/>
</dbReference>
<name>A0A8J5LV17_ZINOF</name>
<comment type="caution">
    <text evidence="2">The sequence shown here is derived from an EMBL/GenBank/DDBJ whole genome shotgun (WGS) entry which is preliminary data.</text>
</comment>
<proteinExistence type="predicted"/>
<evidence type="ECO:0000256" key="1">
    <source>
        <dbReference type="SAM" id="MobiDB-lite"/>
    </source>
</evidence>
<evidence type="ECO:0000313" key="3">
    <source>
        <dbReference type="Proteomes" id="UP000734854"/>
    </source>
</evidence>
<feature type="region of interest" description="Disordered" evidence="1">
    <location>
        <begin position="307"/>
        <end position="326"/>
    </location>
</feature>
<reference evidence="2 3" key="1">
    <citation type="submission" date="2020-08" db="EMBL/GenBank/DDBJ databases">
        <title>Plant Genome Project.</title>
        <authorList>
            <person name="Zhang R.-G."/>
        </authorList>
    </citation>
    <scope>NUCLEOTIDE SEQUENCE [LARGE SCALE GENOMIC DNA]</scope>
    <source>
        <tissue evidence="2">Rhizome</tissue>
    </source>
</reference>
<evidence type="ECO:0000313" key="2">
    <source>
        <dbReference type="EMBL" id="KAG6526259.1"/>
    </source>
</evidence>
<gene>
    <name evidence="2" type="ORF">ZIOFF_016241</name>
</gene>
<protein>
    <submittedName>
        <fullName evidence="2">Uncharacterized protein</fullName>
    </submittedName>
</protein>
<sequence length="326" mass="34865">MIDWSPFLSRLVGLLEDVGLRLGGAVGGDGADEGGLDLRRRVGELAVDHGVEEGGGALAEELAVPVRPRVRQRRREAGVAAEEGGAAVAENVPDVAQRPQNGGYDLRVGSPVPAIGRDLRVDCRGRRRGVGWRRVLAAASCGGRRVIVAAPGCAWCSLIRCGSAVASASMVIRRGGGVGGSAGGSRTIRRAAVGVCKGRKYEVLQLILSNPTEQDTLHLGAVHDMDLDQKQNEEGRKEALISVVALFGGKGTVVYSTTLYSTALPHMIKTSFNTPPFMNCRNENKSWNSSCWALEVGAVQAAWTRKSKSEAAKRRNRKSWKQRTDM</sequence>
<organism evidence="2 3">
    <name type="scientific">Zingiber officinale</name>
    <name type="common">Ginger</name>
    <name type="synonym">Amomum zingiber</name>
    <dbReference type="NCBI Taxonomy" id="94328"/>
    <lineage>
        <taxon>Eukaryota</taxon>
        <taxon>Viridiplantae</taxon>
        <taxon>Streptophyta</taxon>
        <taxon>Embryophyta</taxon>
        <taxon>Tracheophyta</taxon>
        <taxon>Spermatophyta</taxon>
        <taxon>Magnoliopsida</taxon>
        <taxon>Liliopsida</taxon>
        <taxon>Zingiberales</taxon>
        <taxon>Zingiberaceae</taxon>
        <taxon>Zingiber</taxon>
    </lineage>
</organism>
<keyword evidence="3" id="KW-1185">Reference proteome</keyword>
<accession>A0A8J5LV17</accession>